<dbReference type="AlphaFoldDB" id="A0A094Y0L3"/>
<evidence type="ECO:0000313" key="5">
    <source>
        <dbReference type="Proteomes" id="UP000239650"/>
    </source>
</evidence>
<dbReference type="Proteomes" id="UP000234349">
    <property type="component" value="Unassembled WGS sequence"/>
</dbReference>
<sequence>MDLYGVLFIITLMIFLPERYRDYVYLKLGYYRYLILLGLFLALIATLVSNEFFVFIPMAIILSCLVAFLDFRSFKKFMNRNE</sequence>
<dbReference type="EMBL" id="OKRC01000001">
    <property type="protein sequence ID" value="SPE18617.1"/>
    <property type="molecule type" value="Genomic_DNA"/>
</dbReference>
<accession>A0A094Y0L3</accession>
<reference evidence="2 4" key="1">
    <citation type="submission" date="2016-09" db="EMBL/GenBank/DDBJ databases">
        <authorList>
            <person name="Inglin R.C."/>
        </authorList>
    </citation>
    <scope>NUCLEOTIDE SEQUENCE [LARGE SCALE GENOMIC DNA]</scope>
    <source>
        <strain evidence="2 4">RI-517</strain>
    </source>
</reference>
<keyword evidence="1" id="KW-1133">Transmembrane helix</keyword>
<dbReference type="GeneID" id="60232400"/>
<organism evidence="3 5">
    <name type="scientific">Latilactobacillus sakei</name>
    <name type="common">Lactobacillus sakei</name>
    <dbReference type="NCBI Taxonomy" id="1599"/>
    <lineage>
        <taxon>Bacteria</taxon>
        <taxon>Bacillati</taxon>
        <taxon>Bacillota</taxon>
        <taxon>Bacilli</taxon>
        <taxon>Lactobacillales</taxon>
        <taxon>Lactobacillaceae</taxon>
        <taxon>Latilactobacillus</taxon>
    </lineage>
</organism>
<comment type="caution">
    <text evidence="3">The sequence shown here is derived from an EMBL/GenBank/DDBJ whole genome shotgun (WGS) entry which is preliminary data.</text>
</comment>
<dbReference type="RefSeq" id="WP_016264967.1">
    <property type="nucleotide sequence ID" value="NZ_CP025206.1"/>
</dbReference>
<reference evidence="3 5" key="2">
    <citation type="submission" date="2018-02" db="EMBL/GenBank/DDBJ databases">
        <authorList>
            <person name="Rodrigo-Torres L."/>
            <person name="Arahal R. D."/>
            <person name="Lucena T."/>
        </authorList>
    </citation>
    <scope>NUCLEOTIDE SEQUENCE [LARGE SCALE GENOMIC DNA]</scope>
    <source>
        <strain evidence="3 5">CECT 9267</strain>
    </source>
</reference>
<keyword evidence="1" id="KW-0812">Transmembrane</keyword>
<proteinExistence type="predicted"/>
<evidence type="ECO:0000313" key="3">
    <source>
        <dbReference type="EMBL" id="SPE18617.1"/>
    </source>
</evidence>
<evidence type="ECO:0000313" key="2">
    <source>
        <dbReference type="EMBL" id="PKX77546.1"/>
    </source>
</evidence>
<dbReference type="EMBL" id="MKGH01000031">
    <property type="protein sequence ID" value="PKX77546.1"/>
    <property type="molecule type" value="Genomic_DNA"/>
</dbReference>
<evidence type="ECO:0000256" key="1">
    <source>
        <dbReference type="SAM" id="Phobius"/>
    </source>
</evidence>
<feature type="transmembrane region" description="Helical" evidence="1">
    <location>
        <begin position="30"/>
        <end position="48"/>
    </location>
</feature>
<protein>
    <submittedName>
        <fullName evidence="3">Uncharacterized protein</fullName>
    </submittedName>
</protein>
<feature type="transmembrane region" description="Helical" evidence="1">
    <location>
        <begin position="54"/>
        <end position="71"/>
    </location>
</feature>
<dbReference type="Proteomes" id="UP000239650">
    <property type="component" value="Unassembled WGS sequence"/>
</dbReference>
<evidence type="ECO:0000313" key="4">
    <source>
        <dbReference type="Proteomes" id="UP000234349"/>
    </source>
</evidence>
<keyword evidence="1" id="KW-0472">Membrane</keyword>
<name>A0A094Y0L3_LATSK</name>
<gene>
    <name evidence="2" type="ORF">CUR37_06770</name>
    <name evidence="3" type="ORF">LAS9267_00167</name>
</gene>